<dbReference type="Proteomes" id="UP001589670">
    <property type="component" value="Unassembled WGS sequence"/>
</dbReference>
<dbReference type="Pfam" id="PF11233">
    <property type="entry name" value="DUF3035"/>
    <property type="match status" value="1"/>
</dbReference>
<feature type="signal peptide" evidence="2">
    <location>
        <begin position="1"/>
        <end position="23"/>
    </location>
</feature>
<dbReference type="InterPro" id="IPR021395">
    <property type="entry name" value="DUF3035"/>
</dbReference>
<evidence type="ECO:0000256" key="1">
    <source>
        <dbReference type="SAM" id="MobiDB-lite"/>
    </source>
</evidence>
<proteinExistence type="predicted"/>
<dbReference type="PROSITE" id="PS51257">
    <property type="entry name" value="PROKAR_LIPOPROTEIN"/>
    <property type="match status" value="1"/>
</dbReference>
<feature type="region of interest" description="Disordered" evidence="1">
    <location>
        <begin position="35"/>
        <end position="57"/>
    </location>
</feature>
<evidence type="ECO:0000313" key="3">
    <source>
        <dbReference type="EMBL" id="MFB9148325.1"/>
    </source>
</evidence>
<evidence type="ECO:0000256" key="2">
    <source>
        <dbReference type="SAM" id="SignalP"/>
    </source>
</evidence>
<name>A0ABV5HX91_9RHOB</name>
<reference evidence="3 4" key="1">
    <citation type="submission" date="2024-09" db="EMBL/GenBank/DDBJ databases">
        <authorList>
            <person name="Sun Q."/>
            <person name="Mori K."/>
        </authorList>
    </citation>
    <scope>NUCLEOTIDE SEQUENCE [LARGE SCALE GENOMIC DNA]</scope>
    <source>
        <strain evidence="3 4">CECT 9424</strain>
    </source>
</reference>
<comment type="caution">
    <text evidence="3">The sequence shown here is derived from an EMBL/GenBank/DDBJ whole genome shotgun (WGS) entry which is preliminary data.</text>
</comment>
<keyword evidence="2" id="KW-0732">Signal</keyword>
<keyword evidence="4" id="KW-1185">Reference proteome</keyword>
<gene>
    <name evidence="3" type="ORF">ACFFU4_01005</name>
</gene>
<accession>A0ABV5HX91</accession>
<dbReference type="RefSeq" id="WP_377066138.1">
    <property type="nucleotide sequence ID" value="NZ_JBHMEC010000002.1"/>
</dbReference>
<dbReference type="EMBL" id="JBHMEC010000002">
    <property type="protein sequence ID" value="MFB9148325.1"/>
    <property type="molecule type" value="Genomic_DNA"/>
</dbReference>
<evidence type="ECO:0000313" key="4">
    <source>
        <dbReference type="Proteomes" id="UP001589670"/>
    </source>
</evidence>
<organism evidence="3 4">
    <name type="scientific">Roseovarius ramblicola</name>
    <dbReference type="NCBI Taxonomy" id="2022336"/>
    <lineage>
        <taxon>Bacteria</taxon>
        <taxon>Pseudomonadati</taxon>
        <taxon>Pseudomonadota</taxon>
        <taxon>Alphaproteobacteria</taxon>
        <taxon>Rhodobacterales</taxon>
        <taxon>Roseobacteraceae</taxon>
        <taxon>Roseovarius</taxon>
    </lineage>
</organism>
<sequence length="178" mass="19142">MRMPRKTGLMLMAAVLVAGCGGAGDDEVSLRKIRHKGNGPDEFSILPSKPLEMPEDVSALPQPVPGGPNRTDQDPVADGIAALGGNVGAQRTGAPSAAHAGLLNHAARYRSDPAIRQTLAAEDRERRQRYGRVNVLRILPGDDYTQVYKDDWLDAYAEERRLRRRGVQTPAAPPAGDG</sequence>
<protein>
    <submittedName>
        <fullName evidence="3">DUF3035 domain-containing protein</fullName>
    </submittedName>
</protein>
<feature type="chain" id="PRO_5046869649" evidence="2">
    <location>
        <begin position="24"/>
        <end position="178"/>
    </location>
</feature>